<reference evidence="1 2" key="1">
    <citation type="journal article" date="2019" name="Sci. Rep.">
        <title>Orb-weaving spider Araneus ventricosus genome elucidates the spidroin gene catalogue.</title>
        <authorList>
            <person name="Kono N."/>
            <person name="Nakamura H."/>
            <person name="Ohtoshi R."/>
            <person name="Moran D.A.P."/>
            <person name="Shinohara A."/>
            <person name="Yoshida Y."/>
            <person name="Fujiwara M."/>
            <person name="Mori M."/>
            <person name="Tomita M."/>
            <person name="Arakawa K."/>
        </authorList>
    </citation>
    <scope>NUCLEOTIDE SEQUENCE [LARGE SCALE GENOMIC DNA]</scope>
</reference>
<comment type="caution">
    <text evidence="1">The sequence shown here is derived from an EMBL/GenBank/DDBJ whole genome shotgun (WGS) entry which is preliminary data.</text>
</comment>
<evidence type="ECO:0000313" key="2">
    <source>
        <dbReference type="Proteomes" id="UP000499080"/>
    </source>
</evidence>
<gene>
    <name evidence="1" type="ORF">AVEN_64262_1</name>
</gene>
<organism evidence="1 2">
    <name type="scientific">Araneus ventricosus</name>
    <name type="common">Orbweaver spider</name>
    <name type="synonym">Epeira ventricosa</name>
    <dbReference type="NCBI Taxonomy" id="182803"/>
    <lineage>
        <taxon>Eukaryota</taxon>
        <taxon>Metazoa</taxon>
        <taxon>Ecdysozoa</taxon>
        <taxon>Arthropoda</taxon>
        <taxon>Chelicerata</taxon>
        <taxon>Arachnida</taxon>
        <taxon>Araneae</taxon>
        <taxon>Araneomorphae</taxon>
        <taxon>Entelegynae</taxon>
        <taxon>Araneoidea</taxon>
        <taxon>Araneidae</taxon>
        <taxon>Araneus</taxon>
    </lineage>
</organism>
<dbReference type="EMBL" id="BGPR01021206">
    <property type="protein sequence ID" value="GBN86278.1"/>
    <property type="molecule type" value="Genomic_DNA"/>
</dbReference>
<sequence>MGHYSTKLHPRSLRVKSPSGLSVLQDATLFFRESHQKRRSLRPGLPLFFVSSLPSPRLLGTVRFGTVRLTFRKSFPTSWERRDKALLVAFVE</sequence>
<accession>A0A4Y2SDH6</accession>
<dbReference type="Proteomes" id="UP000499080">
    <property type="component" value="Unassembled WGS sequence"/>
</dbReference>
<proteinExistence type="predicted"/>
<evidence type="ECO:0000313" key="1">
    <source>
        <dbReference type="EMBL" id="GBN86278.1"/>
    </source>
</evidence>
<dbReference type="AlphaFoldDB" id="A0A4Y2SDH6"/>
<keyword evidence="2" id="KW-1185">Reference proteome</keyword>
<name>A0A4Y2SDH6_ARAVE</name>
<protein>
    <submittedName>
        <fullName evidence="1">Uncharacterized protein</fullName>
    </submittedName>
</protein>